<dbReference type="PANTHER" id="PTHR12691">
    <property type="entry name" value="MEDIATOR OF RNA POLYMERASE II TRANSCRIPTION SUBUNIT 23"/>
    <property type="match status" value="1"/>
</dbReference>
<dbReference type="GO" id="GO:0006357">
    <property type="term" value="P:regulation of transcription by RNA polymerase II"/>
    <property type="evidence" value="ECO:0007669"/>
    <property type="project" value="TreeGrafter"/>
</dbReference>
<evidence type="ECO:0000313" key="8">
    <source>
        <dbReference type="Proteomes" id="UP000652761"/>
    </source>
</evidence>
<evidence type="ECO:0000256" key="1">
    <source>
        <dbReference type="ARBA" id="ARBA00004123"/>
    </source>
</evidence>
<evidence type="ECO:0000256" key="3">
    <source>
        <dbReference type="ARBA" id="ARBA00023015"/>
    </source>
</evidence>
<dbReference type="InterPro" id="IPR021629">
    <property type="entry name" value="Mediator_Med23"/>
</dbReference>
<dbReference type="GO" id="GO:0010628">
    <property type="term" value="P:positive regulation of gene expression"/>
    <property type="evidence" value="ECO:0007669"/>
    <property type="project" value="TreeGrafter"/>
</dbReference>
<dbReference type="EMBL" id="NMUH01002408">
    <property type="protein sequence ID" value="MQL99785.1"/>
    <property type="molecule type" value="Genomic_DNA"/>
</dbReference>
<dbReference type="PANTHER" id="PTHR12691:SF10">
    <property type="entry name" value="MEDIATOR OF RNA POLYMERASE II TRANSCRIPTION SUBUNIT 23"/>
    <property type="match status" value="1"/>
</dbReference>
<evidence type="ECO:0000256" key="4">
    <source>
        <dbReference type="ARBA" id="ARBA00023163"/>
    </source>
</evidence>
<keyword evidence="4" id="KW-0804">Transcription</keyword>
<feature type="region of interest" description="Disordered" evidence="6">
    <location>
        <begin position="702"/>
        <end position="731"/>
    </location>
</feature>
<comment type="similarity">
    <text evidence="2">Belongs to the Mediator complex subunit 23 family.</text>
</comment>
<keyword evidence="3" id="KW-0805">Transcription regulation</keyword>
<organism evidence="7 8">
    <name type="scientific">Colocasia esculenta</name>
    <name type="common">Wild taro</name>
    <name type="synonym">Arum esculentum</name>
    <dbReference type="NCBI Taxonomy" id="4460"/>
    <lineage>
        <taxon>Eukaryota</taxon>
        <taxon>Viridiplantae</taxon>
        <taxon>Streptophyta</taxon>
        <taxon>Embryophyta</taxon>
        <taxon>Tracheophyta</taxon>
        <taxon>Spermatophyta</taxon>
        <taxon>Magnoliopsida</taxon>
        <taxon>Liliopsida</taxon>
        <taxon>Araceae</taxon>
        <taxon>Aroideae</taxon>
        <taxon>Colocasieae</taxon>
        <taxon>Colocasia</taxon>
    </lineage>
</organism>
<evidence type="ECO:0000313" key="7">
    <source>
        <dbReference type="EMBL" id="MQL99785.1"/>
    </source>
</evidence>
<feature type="compositionally biased region" description="Polar residues" evidence="6">
    <location>
        <begin position="467"/>
        <end position="491"/>
    </location>
</feature>
<comment type="caution">
    <text evidence="7">The sequence shown here is derived from an EMBL/GenBank/DDBJ whole genome shotgun (WGS) entry which is preliminary data.</text>
</comment>
<comment type="subcellular location">
    <subcellularLocation>
        <location evidence="1">Nucleus</location>
    </subcellularLocation>
</comment>
<evidence type="ECO:0000256" key="2">
    <source>
        <dbReference type="ARBA" id="ARBA00010222"/>
    </source>
</evidence>
<dbReference type="GO" id="GO:0016592">
    <property type="term" value="C:mediator complex"/>
    <property type="evidence" value="ECO:0007669"/>
    <property type="project" value="TreeGrafter"/>
</dbReference>
<feature type="region of interest" description="Disordered" evidence="6">
    <location>
        <begin position="554"/>
        <end position="585"/>
    </location>
</feature>
<dbReference type="AlphaFoldDB" id="A0A843VV37"/>
<proteinExistence type="inferred from homology"/>
<keyword evidence="5" id="KW-0539">Nucleus</keyword>
<sequence>MHSGNKYIRYHGKSKALMYDVTKIISMIKGKRGDHRLFRLAENLCMNLILSIRDCFPVRKELKGPSEFTETLNRITIISLAITIKTRGIAEVDQTLYLQPLLEQIMATCQHTWSEKTMRHFPPLIRDFLMGRMNKRLQAIQAWQQNVGAETTVINQCKQLLSPTADPTYVMTYISHSFPQHRQYLCAGAWMLMSGHPESINNTNLGRVLREVSPEEVTSNIYTMVDVLLHQIQVELQHGVPMQDLLSKASANITSLIWTHELLPLDILLLALIDRDDDPCALRIVLNMLLERQELQQRVKMFCTNRVSPDYWLNSGIYKRVDLQKALGNHLSWKDRYPTFFDDIAARLLPVIPLIVYRLVENDAFDAADRVLAVYSPFLAYHPLRFTFVRDILAYFHGHLPSKLIVRILNVLDISKIPFSDSFPQQIGSSSSAFCPPQEYFSTLILGIVNNVIPPLNSKSKMGIIGENTSSMRPAPNKTQTSSQSGPTSASDVHRVFYQNQDPGTSTQLFLETAVVEILSLPATASQIVASLVQIVVHIQPTLIQSNNGLQAVSSGTGQGSVPPTSPSGGSTDSLSTSRSNPSSSGINASNFISKSGYSCQQLSCLIIQACGLLLAQLPLEFHMLLYSEASRIIKDCWWLTDGKRSHKELESAVGYALLDPSWAAQDSTSTAIGTVRFSLTFLQTNKPVPVLPLLGAECGKSDKRKAKGDRLHTALTSPPPPSMEGFPKKS</sequence>
<dbReference type="Proteomes" id="UP000652761">
    <property type="component" value="Unassembled WGS sequence"/>
</dbReference>
<keyword evidence="8" id="KW-1185">Reference proteome</keyword>
<protein>
    <recommendedName>
        <fullName evidence="9">Mediator complex subunit 23</fullName>
    </recommendedName>
</protein>
<evidence type="ECO:0000256" key="5">
    <source>
        <dbReference type="ARBA" id="ARBA00023242"/>
    </source>
</evidence>
<gene>
    <name evidence="7" type="ORF">Taro_032515</name>
</gene>
<reference evidence="7" key="1">
    <citation type="submission" date="2017-07" db="EMBL/GenBank/DDBJ databases">
        <title>Taro Niue Genome Assembly and Annotation.</title>
        <authorList>
            <person name="Atibalentja N."/>
            <person name="Keating K."/>
            <person name="Fields C.J."/>
        </authorList>
    </citation>
    <scope>NUCLEOTIDE SEQUENCE</scope>
    <source>
        <strain evidence="7">Niue_2</strain>
        <tissue evidence="7">Leaf</tissue>
    </source>
</reference>
<evidence type="ECO:0008006" key="9">
    <source>
        <dbReference type="Google" id="ProtNLM"/>
    </source>
</evidence>
<dbReference type="GO" id="GO:0005667">
    <property type="term" value="C:transcription regulator complex"/>
    <property type="evidence" value="ECO:0007669"/>
    <property type="project" value="TreeGrafter"/>
</dbReference>
<dbReference type="Pfam" id="PF11573">
    <property type="entry name" value="Med23"/>
    <property type="match status" value="1"/>
</dbReference>
<dbReference type="OrthoDB" id="9982951at2759"/>
<accession>A0A843VV37</accession>
<name>A0A843VV37_COLES</name>
<evidence type="ECO:0000256" key="6">
    <source>
        <dbReference type="SAM" id="MobiDB-lite"/>
    </source>
</evidence>
<feature type="region of interest" description="Disordered" evidence="6">
    <location>
        <begin position="464"/>
        <end position="491"/>
    </location>
</feature>